<reference evidence="1 2" key="1">
    <citation type="journal article" date="2019" name="Genome Biol. Evol.">
        <title>Whole-Genome Sequencing of the Giant Devil Catfish, Bagarius yarrelli.</title>
        <authorList>
            <person name="Jiang W."/>
            <person name="Lv Y."/>
            <person name="Cheng L."/>
            <person name="Yang K."/>
            <person name="Chao B."/>
            <person name="Wang X."/>
            <person name="Li Y."/>
            <person name="Pan X."/>
            <person name="You X."/>
            <person name="Zhang Y."/>
            <person name="Yang J."/>
            <person name="Li J."/>
            <person name="Zhang X."/>
            <person name="Liu S."/>
            <person name="Sun C."/>
            <person name="Yang J."/>
            <person name="Shi Q."/>
        </authorList>
    </citation>
    <scope>NUCLEOTIDE SEQUENCE [LARGE SCALE GENOMIC DNA]</scope>
    <source>
        <strain evidence="1">JWS20170419001</strain>
        <tissue evidence="1">Muscle</tissue>
    </source>
</reference>
<gene>
    <name evidence="1" type="ORF">Baya_14202</name>
</gene>
<name>A0A556V860_BAGYA</name>
<protein>
    <submittedName>
        <fullName evidence="1">Uncharacterized protein</fullName>
    </submittedName>
</protein>
<comment type="caution">
    <text evidence="1">The sequence shown here is derived from an EMBL/GenBank/DDBJ whole genome shotgun (WGS) entry which is preliminary data.</text>
</comment>
<dbReference type="Proteomes" id="UP000319801">
    <property type="component" value="Unassembled WGS sequence"/>
</dbReference>
<dbReference type="EMBL" id="VCAZ01000153">
    <property type="protein sequence ID" value="TSZ26378.1"/>
    <property type="molecule type" value="Genomic_DNA"/>
</dbReference>
<evidence type="ECO:0000313" key="1">
    <source>
        <dbReference type="EMBL" id="TSZ26378.1"/>
    </source>
</evidence>
<keyword evidence="2" id="KW-1185">Reference proteome</keyword>
<dbReference type="AlphaFoldDB" id="A0A556V860"/>
<proteinExistence type="predicted"/>
<organism evidence="1 2">
    <name type="scientific">Bagarius yarrelli</name>
    <name type="common">Goonch</name>
    <name type="synonym">Bagrus yarrelli</name>
    <dbReference type="NCBI Taxonomy" id="175774"/>
    <lineage>
        <taxon>Eukaryota</taxon>
        <taxon>Metazoa</taxon>
        <taxon>Chordata</taxon>
        <taxon>Craniata</taxon>
        <taxon>Vertebrata</taxon>
        <taxon>Euteleostomi</taxon>
        <taxon>Actinopterygii</taxon>
        <taxon>Neopterygii</taxon>
        <taxon>Teleostei</taxon>
        <taxon>Ostariophysi</taxon>
        <taxon>Siluriformes</taxon>
        <taxon>Sisoridae</taxon>
        <taxon>Sisorinae</taxon>
        <taxon>Bagarius</taxon>
    </lineage>
</organism>
<accession>A0A556V860</accession>
<evidence type="ECO:0000313" key="2">
    <source>
        <dbReference type="Proteomes" id="UP000319801"/>
    </source>
</evidence>
<sequence length="94" mass="10384">MAQSCRPLIQTICVRLGVGGGQLEEEWRDEGGSDNPGRKVCDAHKVRALGSQEQTTRSLRDCGSFQDMCYPLAYPQTPKSTCTHCHLNLLTFAL</sequence>